<dbReference type="Proteomes" id="UP001470230">
    <property type="component" value="Unassembled WGS sequence"/>
</dbReference>
<gene>
    <name evidence="2" type="ORF">M9Y10_022423</name>
</gene>
<feature type="region of interest" description="Disordered" evidence="1">
    <location>
        <begin position="1"/>
        <end position="47"/>
    </location>
</feature>
<feature type="compositionally biased region" description="Polar residues" evidence="1">
    <location>
        <begin position="289"/>
        <end position="301"/>
    </location>
</feature>
<comment type="caution">
    <text evidence="2">The sequence shown here is derived from an EMBL/GenBank/DDBJ whole genome shotgun (WGS) entry which is preliminary data.</text>
</comment>
<protein>
    <recommendedName>
        <fullName evidence="4">RRM domain-containing protein</fullName>
    </recommendedName>
</protein>
<reference evidence="2 3" key="1">
    <citation type="submission" date="2024-04" db="EMBL/GenBank/DDBJ databases">
        <title>Tritrichomonas musculus Genome.</title>
        <authorList>
            <person name="Alves-Ferreira E."/>
            <person name="Grigg M."/>
            <person name="Lorenzi H."/>
            <person name="Galac M."/>
        </authorList>
    </citation>
    <scope>NUCLEOTIDE SEQUENCE [LARGE SCALE GENOMIC DNA]</scope>
    <source>
        <strain evidence="2 3">EAF2021</strain>
    </source>
</reference>
<evidence type="ECO:0000313" key="2">
    <source>
        <dbReference type="EMBL" id="KAK8893993.1"/>
    </source>
</evidence>
<dbReference type="EMBL" id="JAPFFF010000003">
    <property type="protein sequence ID" value="KAK8893993.1"/>
    <property type="molecule type" value="Genomic_DNA"/>
</dbReference>
<proteinExistence type="predicted"/>
<dbReference type="SUPFAM" id="SSF54928">
    <property type="entry name" value="RNA-binding domain, RBD"/>
    <property type="match status" value="1"/>
</dbReference>
<evidence type="ECO:0000313" key="3">
    <source>
        <dbReference type="Proteomes" id="UP001470230"/>
    </source>
</evidence>
<accession>A0ABR2KS83</accession>
<sequence>MSWGNSSRNRTKNKSNWSNNWDNSNNNGNNNNGNNDNWGNNNNWGNKNGKNNKNNQFCLLVGNYPPLISADAIVNEIKDQIKRFTGNDTIIQNCEVLKSIEFLLYLSNRNQAEAILKLNGSYIYNNPIWIVKFPTNHQKYIFDLSEIFSMTTCNGHVELSNLKQKFERLGKDSSDINFNNRDFVEFLFYRLGSESRDRRFFIDTLNLSDNLIEDVNSWSPFLVFLPTVRTIILNNNHLKERPNFPAFPFISFKFDSTVPIGKNKKKGNQNDGNSNQSNWGSSQDNWNSYQNDWENGQNDWN</sequence>
<name>A0ABR2KS83_9EUKA</name>
<feature type="region of interest" description="Disordered" evidence="1">
    <location>
        <begin position="261"/>
        <end position="301"/>
    </location>
</feature>
<evidence type="ECO:0008006" key="4">
    <source>
        <dbReference type="Google" id="ProtNLM"/>
    </source>
</evidence>
<dbReference type="InterPro" id="IPR035979">
    <property type="entry name" value="RBD_domain_sf"/>
</dbReference>
<keyword evidence="3" id="KW-1185">Reference proteome</keyword>
<organism evidence="2 3">
    <name type="scientific">Tritrichomonas musculus</name>
    <dbReference type="NCBI Taxonomy" id="1915356"/>
    <lineage>
        <taxon>Eukaryota</taxon>
        <taxon>Metamonada</taxon>
        <taxon>Parabasalia</taxon>
        <taxon>Tritrichomonadida</taxon>
        <taxon>Tritrichomonadidae</taxon>
        <taxon>Tritrichomonas</taxon>
    </lineage>
</organism>
<feature type="compositionally biased region" description="Low complexity" evidence="1">
    <location>
        <begin position="269"/>
        <end position="288"/>
    </location>
</feature>
<evidence type="ECO:0000256" key="1">
    <source>
        <dbReference type="SAM" id="MobiDB-lite"/>
    </source>
</evidence>